<evidence type="ECO:0000256" key="3">
    <source>
        <dbReference type="ARBA" id="ARBA00022475"/>
    </source>
</evidence>
<keyword evidence="2" id="KW-0813">Transport</keyword>
<feature type="transmembrane region" description="Helical" evidence="8">
    <location>
        <begin position="134"/>
        <end position="155"/>
    </location>
</feature>
<feature type="transmembrane region" description="Helical" evidence="8">
    <location>
        <begin position="450"/>
        <end position="469"/>
    </location>
</feature>
<feature type="transmembrane region" description="Helical" evidence="8">
    <location>
        <begin position="265"/>
        <end position="286"/>
    </location>
</feature>
<dbReference type="Gene3D" id="1.20.1250.20">
    <property type="entry name" value="MFS general substrate transporter like domains"/>
    <property type="match status" value="1"/>
</dbReference>
<evidence type="ECO:0000256" key="8">
    <source>
        <dbReference type="SAM" id="Phobius"/>
    </source>
</evidence>
<feature type="transmembrane region" description="Helical" evidence="8">
    <location>
        <begin position="175"/>
        <end position="195"/>
    </location>
</feature>
<feature type="transmembrane region" description="Helical" evidence="8">
    <location>
        <begin position="298"/>
        <end position="315"/>
    </location>
</feature>
<dbReference type="InterPro" id="IPR011701">
    <property type="entry name" value="MFS"/>
</dbReference>
<evidence type="ECO:0000256" key="1">
    <source>
        <dbReference type="ARBA" id="ARBA00004651"/>
    </source>
</evidence>
<evidence type="ECO:0000256" key="6">
    <source>
        <dbReference type="ARBA" id="ARBA00023136"/>
    </source>
</evidence>
<organism evidence="10 11">
    <name type="scientific">Xylaria flabelliformis</name>
    <dbReference type="NCBI Taxonomy" id="2512241"/>
    <lineage>
        <taxon>Eukaryota</taxon>
        <taxon>Fungi</taxon>
        <taxon>Dikarya</taxon>
        <taxon>Ascomycota</taxon>
        <taxon>Pezizomycotina</taxon>
        <taxon>Sordariomycetes</taxon>
        <taxon>Xylariomycetidae</taxon>
        <taxon>Xylariales</taxon>
        <taxon>Xylariaceae</taxon>
        <taxon>Xylaria</taxon>
    </lineage>
</organism>
<dbReference type="InterPro" id="IPR020846">
    <property type="entry name" value="MFS_dom"/>
</dbReference>
<feature type="transmembrane region" description="Helical" evidence="8">
    <location>
        <begin position="207"/>
        <end position="225"/>
    </location>
</feature>
<keyword evidence="11" id="KW-1185">Reference proteome</keyword>
<dbReference type="SUPFAM" id="SSF103473">
    <property type="entry name" value="MFS general substrate transporter"/>
    <property type="match status" value="1"/>
</dbReference>
<gene>
    <name evidence="10" type="ORF">FHL15_010591</name>
</gene>
<evidence type="ECO:0000313" key="11">
    <source>
        <dbReference type="Proteomes" id="UP000319160"/>
    </source>
</evidence>
<dbReference type="GO" id="GO:0022857">
    <property type="term" value="F:transmembrane transporter activity"/>
    <property type="evidence" value="ECO:0007669"/>
    <property type="project" value="InterPro"/>
</dbReference>
<dbReference type="InterPro" id="IPR036259">
    <property type="entry name" value="MFS_trans_sf"/>
</dbReference>
<evidence type="ECO:0000259" key="9">
    <source>
        <dbReference type="PROSITE" id="PS50850"/>
    </source>
</evidence>
<evidence type="ECO:0000256" key="5">
    <source>
        <dbReference type="ARBA" id="ARBA00022989"/>
    </source>
</evidence>
<dbReference type="PANTHER" id="PTHR23502">
    <property type="entry name" value="MAJOR FACILITATOR SUPERFAMILY"/>
    <property type="match status" value="1"/>
</dbReference>
<dbReference type="EMBL" id="VFLP01000085">
    <property type="protein sequence ID" value="TRX88552.1"/>
    <property type="molecule type" value="Genomic_DNA"/>
</dbReference>
<dbReference type="Pfam" id="PF07690">
    <property type="entry name" value="MFS_1"/>
    <property type="match status" value="1"/>
</dbReference>
<sequence>MSEIIVPHGGDLNHSDFDFRFHSRPFSVVDRRRKAHSFTMAATTTTTKQERIFPNQQFSTSAVTLAEPEPLEEEVVEPPTPSNDVSWFRRQFDHACITPAVLEWKYKGQGTPEDPYVVDFLPDDKRNPFLFPAWYKWSITVFKAIAVLAVAFVSTAYSSAVGEIVDEFHITSPELAISGISLFVLGFAVGPVFWAPLGEMFGRQITFFVSYAALTALNAGTAAATNVTTLAVLRFFAGAFGSSPLTNSGGVIADMFDAKDRGFAGALFAMAPFLGPAIGPIAGGFLGQAAGWRWVEGLMAAFTGTVWIAVALYVPETYAPVLLRKRAIALAKITGHSYISKLEVGRPKKTATQQFTIALVRPWVLLFREPIVTLLSLYLAVIYGTLYLMFAAFPIIFDELRNWSQGISGLAFLGIAVGTVVAVGCFFFDQNRYRKICEANGGAPVPEARLPLALVGSVLLPIGLFVFAWTNGPEIHWIVPIIASGIFGAGLVAVFLSSQNYLIDSYTIFAASVIAGSSILRSLFGAAFPLFTTPLYNALGIHWGSSVPAFLSLVFLPFPFLFMKYGARIRAKCKYAAEATETMAKLRAQHMAAAKGVADAKKEPEKKEQV</sequence>
<dbReference type="AlphaFoldDB" id="A0A553HKS6"/>
<dbReference type="PANTHER" id="PTHR23502:SF186">
    <property type="entry name" value="MAJOR FACILITATOR SUPERFAMILY (MFS) PROFILE DOMAIN-CONTAINING PROTEIN"/>
    <property type="match status" value="1"/>
</dbReference>
<comment type="similarity">
    <text evidence="7">Belongs to the major facilitator superfamily. DHA1 family. Polyamines/proton antiporter (TC 2.A.1.2.16) subfamily.</text>
</comment>
<feature type="transmembrane region" description="Helical" evidence="8">
    <location>
        <begin position="371"/>
        <end position="397"/>
    </location>
</feature>
<evidence type="ECO:0000256" key="2">
    <source>
        <dbReference type="ARBA" id="ARBA00022448"/>
    </source>
</evidence>
<dbReference type="STRING" id="2512241.A0A553HKS6"/>
<dbReference type="PROSITE" id="PS50850">
    <property type="entry name" value="MFS"/>
    <property type="match status" value="1"/>
</dbReference>
<evidence type="ECO:0000256" key="7">
    <source>
        <dbReference type="ARBA" id="ARBA00038459"/>
    </source>
</evidence>
<feature type="domain" description="Major facilitator superfamily (MFS) profile" evidence="9">
    <location>
        <begin position="139"/>
        <end position="572"/>
    </location>
</feature>
<dbReference type="CDD" id="cd17323">
    <property type="entry name" value="MFS_Tpo1_MDR_like"/>
    <property type="match status" value="1"/>
</dbReference>
<dbReference type="GO" id="GO:0005886">
    <property type="term" value="C:plasma membrane"/>
    <property type="evidence" value="ECO:0007669"/>
    <property type="project" value="UniProtKB-SubCell"/>
</dbReference>
<dbReference type="FunFam" id="1.20.1250.20:FF:000011">
    <property type="entry name" value="MFS multidrug transporter, putative"/>
    <property type="match status" value="1"/>
</dbReference>
<feature type="transmembrane region" description="Helical" evidence="8">
    <location>
        <begin position="543"/>
        <end position="562"/>
    </location>
</feature>
<comment type="caution">
    <text evidence="10">The sequence shown here is derived from an EMBL/GenBank/DDBJ whole genome shotgun (WGS) entry which is preliminary data.</text>
</comment>
<keyword evidence="4 8" id="KW-0812">Transmembrane</keyword>
<accession>A0A553HKS6</accession>
<keyword evidence="3" id="KW-1003">Cell membrane</keyword>
<feature type="transmembrane region" description="Helical" evidence="8">
    <location>
        <begin position="409"/>
        <end position="429"/>
    </location>
</feature>
<comment type="subcellular location">
    <subcellularLocation>
        <location evidence="1">Cell membrane</location>
        <topology evidence="1">Multi-pass membrane protein</topology>
    </subcellularLocation>
</comment>
<protein>
    <recommendedName>
        <fullName evidence="9">Major facilitator superfamily (MFS) profile domain-containing protein</fullName>
    </recommendedName>
</protein>
<proteinExistence type="inferred from homology"/>
<evidence type="ECO:0000256" key="4">
    <source>
        <dbReference type="ARBA" id="ARBA00022692"/>
    </source>
</evidence>
<feature type="transmembrane region" description="Helical" evidence="8">
    <location>
        <begin position="475"/>
        <end position="496"/>
    </location>
</feature>
<evidence type="ECO:0000313" key="10">
    <source>
        <dbReference type="EMBL" id="TRX88552.1"/>
    </source>
</evidence>
<dbReference type="Proteomes" id="UP000319160">
    <property type="component" value="Unassembled WGS sequence"/>
</dbReference>
<feature type="transmembrane region" description="Helical" evidence="8">
    <location>
        <begin position="508"/>
        <end position="531"/>
    </location>
</feature>
<keyword evidence="5 8" id="KW-1133">Transmembrane helix</keyword>
<dbReference type="OrthoDB" id="446368at2759"/>
<keyword evidence="6 8" id="KW-0472">Membrane</keyword>
<name>A0A553HKS6_9PEZI</name>
<feature type="transmembrane region" description="Helical" evidence="8">
    <location>
        <begin position="231"/>
        <end position="253"/>
    </location>
</feature>
<reference evidence="11" key="1">
    <citation type="submission" date="2019-06" db="EMBL/GenBank/DDBJ databases">
        <title>Draft genome sequence of the griseofulvin-producing fungus Xylaria cubensis strain G536.</title>
        <authorList>
            <person name="Mead M.E."/>
            <person name="Raja H.A."/>
            <person name="Steenwyk J.L."/>
            <person name="Knowles S.L."/>
            <person name="Oberlies N.H."/>
            <person name="Rokas A."/>
        </authorList>
    </citation>
    <scope>NUCLEOTIDE SEQUENCE [LARGE SCALE GENOMIC DNA]</scope>
    <source>
        <strain evidence="11">G536</strain>
    </source>
</reference>